<reference evidence="11 12" key="1">
    <citation type="journal article" date="2019" name="Int. J. Syst. Evol. Microbiol.">
        <title>The Global Catalogue of Microorganisms (GCM) 10K type strain sequencing project: providing services to taxonomists for standard genome sequencing and annotation.</title>
        <authorList>
            <consortium name="The Broad Institute Genomics Platform"/>
            <consortium name="The Broad Institute Genome Sequencing Center for Infectious Disease"/>
            <person name="Wu L."/>
            <person name="Ma J."/>
        </authorList>
    </citation>
    <scope>NUCLEOTIDE SEQUENCE [LARGE SCALE GENOMIC DNA]</scope>
    <source>
        <strain evidence="11 12">JCM 12389</strain>
    </source>
</reference>
<feature type="domain" description="Thiamine phosphate synthase/TenI" evidence="10">
    <location>
        <begin position="18"/>
        <end position="183"/>
    </location>
</feature>
<feature type="binding site" evidence="9">
    <location>
        <begin position="131"/>
        <end position="133"/>
    </location>
    <ligand>
        <name>2-[(2R,5Z)-2-carboxy-4-methylthiazol-5(2H)-ylidene]ethyl phosphate</name>
        <dbReference type="ChEBI" id="CHEBI:62899"/>
    </ligand>
</feature>
<evidence type="ECO:0000256" key="9">
    <source>
        <dbReference type="HAMAP-Rule" id="MF_00097"/>
    </source>
</evidence>
<evidence type="ECO:0000256" key="8">
    <source>
        <dbReference type="ARBA" id="ARBA00047883"/>
    </source>
</evidence>
<dbReference type="InterPro" id="IPR013785">
    <property type="entry name" value="Aldolase_TIM"/>
</dbReference>
<feature type="binding site" evidence="9">
    <location>
        <position position="161"/>
    </location>
    <ligand>
        <name>2-[(2R,5Z)-2-carboxy-4-methylthiazol-5(2H)-ylidene]ethyl phosphate</name>
        <dbReference type="ChEBI" id="CHEBI:62899"/>
    </ligand>
</feature>
<keyword evidence="4 9" id="KW-0460">Magnesium</keyword>
<comment type="caution">
    <text evidence="11">The sequence shown here is derived from an EMBL/GenBank/DDBJ whole genome shotgun (WGS) entry which is preliminary data.</text>
</comment>
<evidence type="ECO:0000256" key="5">
    <source>
        <dbReference type="ARBA" id="ARBA00022977"/>
    </source>
</evidence>
<keyword evidence="12" id="KW-1185">Reference proteome</keyword>
<dbReference type="InterPro" id="IPR034291">
    <property type="entry name" value="TMP_synthase"/>
</dbReference>
<dbReference type="Gene3D" id="3.20.20.70">
    <property type="entry name" value="Aldolase class I"/>
    <property type="match status" value="1"/>
</dbReference>
<proteinExistence type="inferred from homology"/>
<sequence>MMGTRNEIHAISTGKQSIEKLTAIAATIHPFVDAIHIREKSRSAIEIYHIVEKLADKEVPLSKIIINDRADVASACKVNGVHLAHHSLPIRPVKKQFPGLRAGYSCHSPDEALTAEQEGADYLFYGHVFPTKSKPGLPPKGLDQLREVCRLVQIPVIAIGGVNVENLQDIKLAGARGIAVMSGFFEAADPYQAAKQMFQVMNRTGGIW</sequence>
<comment type="catalytic activity">
    <reaction evidence="8 9">
        <text>2-[(2R,5Z)-2-carboxy-4-methylthiazol-5(2H)-ylidene]ethyl phosphate + 4-amino-2-methyl-5-(diphosphooxymethyl)pyrimidine + 2 H(+) = thiamine phosphate + CO2 + diphosphate</text>
        <dbReference type="Rhea" id="RHEA:47844"/>
        <dbReference type="ChEBI" id="CHEBI:15378"/>
        <dbReference type="ChEBI" id="CHEBI:16526"/>
        <dbReference type="ChEBI" id="CHEBI:33019"/>
        <dbReference type="ChEBI" id="CHEBI:37575"/>
        <dbReference type="ChEBI" id="CHEBI:57841"/>
        <dbReference type="ChEBI" id="CHEBI:62899"/>
        <dbReference type="EC" id="2.5.1.3"/>
    </reaction>
</comment>
<dbReference type="Proteomes" id="UP001500880">
    <property type="component" value="Unassembled WGS sequence"/>
</dbReference>
<feature type="binding site" evidence="9">
    <location>
        <position position="68"/>
    </location>
    <ligand>
        <name>Mg(2+)</name>
        <dbReference type="ChEBI" id="CHEBI:18420"/>
    </ligand>
</feature>
<comment type="cofactor">
    <cofactor evidence="9">
        <name>Mg(2+)</name>
        <dbReference type="ChEBI" id="CHEBI:18420"/>
    </cofactor>
    <text evidence="9">Binds 1 Mg(2+) ion per subunit.</text>
</comment>
<gene>
    <name evidence="11" type="primary">tenI</name>
    <name evidence="9" type="synonym">thiE</name>
    <name evidence="11" type="ORF">GCM10008986_00090</name>
</gene>
<evidence type="ECO:0000313" key="12">
    <source>
        <dbReference type="Proteomes" id="UP001500880"/>
    </source>
</evidence>
<dbReference type="HAMAP" id="MF_00097">
    <property type="entry name" value="TMP_synthase"/>
    <property type="match status" value="1"/>
</dbReference>
<dbReference type="CDD" id="cd00564">
    <property type="entry name" value="TMP_TenI"/>
    <property type="match status" value="1"/>
</dbReference>
<comment type="catalytic activity">
    <reaction evidence="7 9">
        <text>2-(2-carboxy-4-methylthiazol-5-yl)ethyl phosphate + 4-amino-2-methyl-5-(diphosphooxymethyl)pyrimidine + 2 H(+) = thiamine phosphate + CO2 + diphosphate</text>
        <dbReference type="Rhea" id="RHEA:47848"/>
        <dbReference type="ChEBI" id="CHEBI:15378"/>
        <dbReference type="ChEBI" id="CHEBI:16526"/>
        <dbReference type="ChEBI" id="CHEBI:33019"/>
        <dbReference type="ChEBI" id="CHEBI:37575"/>
        <dbReference type="ChEBI" id="CHEBI:57841"/>
        <dbReference type="ChEBI" id="CHEBI:62890"/>
        <dbReference type="EC" id="2.5.1.3"/>
    </reaction>
</comment>
<keyword evidence="2 9" id="KW-0808">Transferase</keyword>
<comment type="function">
    <text evidence="9">Condenses 4-methyl-5-(beta-hydroxyethyl)thiazole monophosphate (THZ-P) and 2-methyl-4-amino-5-hydroxymethyl pyrimidine pyrophosphate (HMP-PP) to form thiamine monophosphate (TMP).</text>
</comment>
<dbReference type="NCBIfam" id="NF005819">
    <property type="entry name" value="PRK07695.1"/>
    <property type="match status" value="1"/>
</dbReference>
<evidence type="ECO:0000256" key="7">
    <source>
        <dbReference type="ARBA" id="ARBA00047851"/>
    </source>
</evidence>
<feature type="binding site" evidence="9">
    <location>
        <position position="105"/>
    </location>
    <ligand>
        <name>4-amino-2-methyl-5-(diphosphooxymethyl)pyrimidine</name>
        <dbReference type="ChEBI" id="CHEBI:57841"/>
    </ligand>
</feature>
<evidence type="ECO:0000313" key="11">
    <source>
        <dbReference type="EMBL" id="GAA0479634.1"/>
    </source>
</evidence>
<dbReference type="Pfam" id="PF02581">
    <property type="entry name" value="TMP-TENI"/>
    <property type="match status" value="1"/>
</dbReference>
<feature type="binding site" evidence="9">
    <location>
        <position position="67"/>
    </location>
    <ligand>
        <name>4-amino-2-methyl-5-(diphosphooxymethyl)pyrimidine</name>
        <dbReference type="ChEBI" id="CHEBI:57841"/>
    </ligand>
</feature>
<dbReference type="InterPro" id="IPR022998">
    <property type="entry name" value="ThiamineP_synth_TenI"/>
</dbReference>
<dbReference type="PANTHER" id="PTHR20857:SF22">
    <property type="entry name" value="THIAZOLE TAUTOMERASE"/>
    <property type="match status" value="1"/>
</dbReference>
<dbReference type="PANTHER" id="PTHR20857">
    <property type="entry name" value="THIAMINE-PHOSPHATE PYROPHOSPHORYLASE"/>
    <property type="match status" value="1"/>
</dbReference>
<comment type="similarity">
    <text evidence="9">Belongs to the thiamine-phosphate synthase family.</text>
</comment>
<comment type="catalytic activity">
    <reaction evidence="6 9">
        <text>4-methyl-5-(2-phosphooxyethyl)-thiazole + 4-amino-2-methyl-5-(diphosphooxymethyl)pyrimidine + H(+) = thiamine phosphate + diphosphate</text>
        <dbReference type="Rhea" id="RHEA:22328"/>
        <dbReference type="ChEBI" id="CHEBI:15378"/>
        <dbReference type="ChEBI" id="CHEBI:33019"/>
        <dbReference type="ChEBI" id="CHEBI:37575"/>
        <dbReference type="ChEBI" id="CHEBI:57841"/>
        <dbReference type="ChEBI" id="CHEBI:58296"/>
        <dbReference type="EC" id="2.5.1.3"/>
    </reaction>
</comment>
<comment type="caution">
    <text evidence="9">Lacks conserved residue(s) required for the propagation of feature annotation.</text>
</comment>
<dbReference type="InterPro" id="IPR036206">
    <property type="entry name" value="ThiamineP_synth_sf"/>
</dbReference>
<evidence type="ECO:0000256" key="1">
    <source>
        <dbReference type="ARBA" id="ARBA00005165"/>
    </source>
</evidence>
<keyword evidence="5 9" id="KW-0784">Thiamine biosynthesis</keyword>
<name>A0ABN1ALQ9_9BACI</name>
<comment type="pathway">
    <text evidence="1 9">Cofactor biosynthesis; thiamine diphosphate biosynthesis; thiamine phosphate from 4-amino-2-methyl-5-diphosphomethylpyrimidine and 4-methyl-5-(2-phosphoethyl)-thiazole: step 1/1.</text>
</comment>
<accession>A0ABN1ALQ9</accession>
<evidence type="ECO:0000256" key="6">
    <source>
        <dbReference type="ARBA" id="ARBA00047334"/>
    </source>
</evidence>
<evidence type="ECO:0000259" key="10">
    <source>
        <dbReference type="Pfam" id="PF02581"/>
    </source>
</evidence>
<dbReference type="SUPFAM" id="SSF51391">
    <property type="entry name" value="Thiamin phosphate synthase"/>
    <property type="match status" value="1"/>
</dbReference>
<organism evidence="11 12">
    <name type="scientific">Salinibacillus aidingensis</name>
    <dbReference type="NCBI Taxonomy" id="237684"/>
    <lineage>
        <taxon>Bacteria</taxon>
        <taxon>Bacillati</taxon>
        <taxon>Bacillota</taxon>
        <taxon>Bacilli</taxon>
        <taxon>Bacillales</taxon>
        <taxon>Bacillaceae</taxon>
        <taxon>Salinibacillus</taxon>
    </lineage>
</organism>
<dbReference type="EMBL" id="BAAADO010000001">
    <property type="protein sequence ID" value="GAA0479634.1"/>
    <property type="molecule type" value="Genomic_DNA"/>
</dbReference>
<protein>
    <recommendedName>
        <fullName evidence="9">Thiamine-phosphate synthase</fullName>
        <shortName evidence="9">TP synthase</shortName>
        <shortName evidence="9">TPS</shortName>
        <ecNumber evidence="9">2.5.1.3</ecNumber>
    </recommendedName>
    <alternativeName>
        <fullName evidence="9">Thiamine-phosphate pyrophosphorylase</fullName>
        <shortName evidence="9">TMP pyrophosphorylase</shortName>
        <shortName evidence="9">TMP-PPase</shortName>
    </alternativeName>
</protein>
<evidence type="ECO:0000256" key="2">
    <source>
        <dbReference type="ARBA" id="ARBA00022679"/>
    </source>
</evidence>
<evidence type="ECO:0000256" key="3">
    <source>
        <dbReference type="ARBA" id="ARBA00022723"/>
    </source>
</evidence>
<keyword evidence="3 9" id="KW-0479">Metal-binding</keyword>
<feature type="binding site" evidence="9">
    <location>
        <position position="134"/>
    </location>
    <ligand>
        <name>4-amino-2-methyl-5-(diphosphooxymethyl)pyrimidine</name>
        <dbReference type="ChEBI" id="CHEBI:57841"/>
    </ligand>
</feature>
<dbReference type="EC" id="2.5.1.3" evidence="9"/>
<evidence type="ECO:0000256" key="4">
    <source>
        <dbReference type="ARBA" id="ARBA00022842"/>
    </source>
</evidence>